<dbReference type="OrthoDB" id="3557221at2759"/>
<dbReference type="AlphaFoldDB" id="A0A8H4LL82"/>
<keyword evidence="4" id="KW-1185">Reference proteome</keyword>
<keyword evidence="2" id="KW-0732">Signal</keyword>
<name>A0A8H4LL82_9HYPO</name>
<reference evidence="3 4" key="1">
    <citation type="submission" date="2020-01" db="EMBL/GenBank/DDBJ databases">
        <title>Identification and distribution of gene clusters putatively required for synthesis of sphingolipid metabolism inhibitors in phylogenetically diverse species of the filamentous fungus Fusarium.</title>
        <authorList>
            <person name="Kim H.-S."/>
            <person name="Busman M."/>
            <person name="Brown D.W."/>
            <person name="Divon H."/>
            <person name="Uhlig S."/>
            <person name="Proctor R.H."/>
        </authorList>
    </citation>
    <scope>NUCLEOTIDE SEQUENCE [LARGE SCALE GENOMIC DNA]</scope>
    <source>
        <strain evidence="3 4">NRRL 20459</strain>
    </source>
</reference>
<feature type="signal peptide" evidence="2">
    <location>
        <begin position="1"/>
        <end position="19"/>
    </location>
</feature>
<evidence type="ECO:0000256" key="2">
    <source>
        <dbReference type="SAM" id="SignalP"/>
    </source>
</evidence>
<evidence type="ECO:0000313" key="4">
    <source>
        <dbReference type="Proteomes" id="UP000554235"/>
    </source>
</evidence>
<comment type="caution">
    <text evidence="3">The sequence shown here is derived from an EMBL/GenBank/DDBJ whole genome shotgun (WGS) entry which is preliminary data.</text>
</comment>
<dbReference type="Proteomes" id="UP000554235">
    <property type="component" value="Unassembled WGS sequence"/>
</dbReference>
<feature type="region of interest" description="Disordered" evidence="1">
    <location>
        <begin position="29"/>
        <end position="68"/>
    </location>
</feature>
<sequence>MHASAVFYYGVLFLQGALASPIAKPAPEVEHQAIERRSPGIGDIPFPQFPKKGGKKTGSSDCPTGGGNQQSNLCSSGNPYCCSGDGNGGQICKQTEACKTTIICCNNNNGFQMCMGDMNFNMPITIYSGV</sequence>
<organism evidence="3 4">
    <name type="scientific">Fusarium albosuccineum</name>
    <dbReference type="NCBI Taxonomy" id="1237068"/>
    <lineage>
        <taxon>Eukaryota</taxon>
        <taxon>Fungi</taxon>
        <taxon>Dikarya</taxon>
        <taxon>Ascomycota</taxon>
        <taxon>Pezizomycotina</taxon>
        <taxon>Sordariomycetes</taxon>
        <taxon>Hypocreomycetidae</taxon>
        <taxon>Hypocreales</taxon>
        <taxon>Nectriaceae</taxon>
        <taxon>Fusarium</taxon>
        <taxon>Fusarium decemcellulare species complex</taxon>
    </lineage>
</organism>
<protein>
    <submittedName>
        <fullName evidence="3">Hydrophobin</fullName>
    </submittedName>
</protein>
<gene>
    <name evidence="3" type="ORF">FALBO_2292</name>
</gene>
<evidence type="ECO:0000256" key="1">
    <source>
        <dbReference type="SAM" id="MobiDB-lite"/>
    </source>
</evidence>
<dbReference type="EMBL" id="JAADYS010000292">
    <property type="protein sequence ID" value="KAF4470796.1"/>
    <property type="molecule type" value="Genomic_DNA"/>
</dbReference>
<evidence type="ECO:0000313" key="3">
    <source>
        <dbReference type="EMBL" id="KAF4470796.1"/>
    </source>
</evidence>
<feature type="compositionally biased region" description="Basic and acidic residues" evidence="1">
    <location>
        <begin position="29"/>
        <end position="38"/>
    </location>
</feature>
<proteinExistence type="predicted"/>
<feature type="chain" id="PRO_5034074863" evidence="2">
    <location>
        <begin position="20"/>
        <end position="130"/>
    </location>
</feature>
<accession>A0A8H4LL82</accession>